<feature type="coiled-coil region" evidence="1">
    <location>
        <begin position="81"/>
        <end position="126"/>
    </location>
</feature>
<accession>A0AAE8BHR0</accession>
<evidence type="ECO:0008006" key="4">
    <source>
        <dbReference type="Google" id="ProtNLM"/>
    </source>
</evidence>
<protein>
    <recommendedName>
        <fullName evidence="4">DUF1351 domain-containing protein</fullName>
    </recommendedName>
</protein>
<dbReference type="InterPro" id="IPR009785">
    <property type="entry name" value="Prophage_Lj928_Orf309"/>
</dbReference>
<evidence type="ECO:0000313" key="2">
    <source>
        <dbReference type="EMBL" id="QYI86517.1"/>
    </source>
</evidence>
<keyword evidence="3" id="KW-1185">Reference proteome</keyword>
<name>A0AAE8BHR0_9CAUD</name>
<keyword evidence="1" id="KW-0175">Coiled coil</keyword>
<dbReference type="Pfam" id="PF07083">
    <property type="entry name" value="DUF1351"/>
    <property type="match status" value="1"/>
</dbReference>
<evidence type="ECO:0000256" key="1">
    <source>
        <dbReference type="SAM" id="Coils"/>
    </source>
</evidence>
<dbReference type="Proteomes" id="UP000827317">
    <property type="component" value="Segment"/>
</dbReference>
<proteinExistence type="predicted"/>
<reference evidence="2" key="1">
    <citation type="submission" date="2021-06" db="EMBL/GenBank/DDBJ databases">
        <title>Comparison of different enterococcal bacteriophages isolated from single source.</title>
        <authorList>
            <person name="Tkachev P.V."/>
            <person name="Azarov D.V."/>
            <person name="Goncharov N.E."/>
            <person name="Goncharov A.E."/>
            <person name="Suvorov A.N."/>
        </authorList>
    </citation>
    <scope>NUCLEOTIDE SEQUENCE [LARGE SCALE GENOMIC DNA]</scope>
</reference>
<dbReference type="EMBL" id="MZ333456">
    <property type="protein sequence ID" value="QYI86517.1"/>
    <property type="molecule type" value="Genomic_DNA"/>
</dbReference>
<sequence length="297" mass="33592">MSNELMADLQVTVEVSPSKIIINNEKQLSAMVDETVNHYSKLIFNENNLPDAKQARADLNKVSGLLDKKRIEVKKEFNKPLDTFETTINAFKEKIEEAKNIIDKNIKSYEDNDREARKEKVQAKINEISAAKNIHPDAIKIESSWTNKGSFTQKGELKKKVIEEIETVVSEINKEKDRIKNDKLIIEGYTKAKGLEPYSWLTLIEQGKTSAELIKEIDKASAEKLATEKVAETRGLEQVGENTIDIETGEIVSNVCEEEEESSELETARIQVTATHEKLVALNNFMKANQIEVEAIE</sequence>
<organism evidence="2 3">
    <name type="scientific">Enterococcus phage VEsP-1</name>
    <dbReference type="NCBI Taxonomy" id="2859528"/>
    <lineage>
        <taxon>Viruses</taxon>
        <taxon>Duplodnaviria</taxon>
        <taxon>Heunggongvirae</taxon>
        <taxon>Uroviricota</taxon>
        <taxon>Caudoviricetes</taxon>
        <taxon>Vespunovirus</taxon>
        <taxon>Vespunovirus vesp1</taxon>
    </lineage>
</organism>
<evidence type="ECO:0000313" key="3">
    <source>
        <dbReference type="Proteomes" id="UP000827317"/>
    </source>
</evidence>